<keyword evidence="3" id="KW-1185">Reference proteome</keyword>
<evidence type="ECO:0000313" key="2">
    <source>
        <dbReference type="EMBL" id="KAJ4478939.1"/>
    </source>
</evidence>
<evidence type="ECO:0000313" key="3">
    <source>
        <dbReference type="Proteomes" id="UP001150217"/>
    </source>
</evidence>
<protein>
    <submittedName>
        <fullName evidence="2">Uncharacterized protein</fullName>
    </submittedName>
</protein>
<name>A0ABQ8VBR4_9AGAR</name>
<gene>
    <name evidence="2" type="ORF">C8R41DRAFT_962703</name>
</gene>
<accession>A0ABQ8VBR4</accession>
<proteinExistence type="predicted"/>
<organism evidence="2 3">
    <name type="scientific">Lentinula lateritia</name>
    <dbReference type="NCBI Taxonomy" id="40482"/>
    <lineage>
        <taxon>Eukaryota</taxon>
        <taxon>Fungi</taxon>
        <taxon>Dikarya</taxon>
        <taxon>Basidiomycota</taxon>
        <taxon>Agaricomycotina</taxon>
        <taxon>Agaricomycetes</taxon>
        <taxon>Agaricomycetidae</taxon>
        <taxon>Agaricales</taxon>
        <taxon>Marasmiineae</taxon>
        <taxon>Omphalotaceae</taxon>
        <taxon>Lentinula</taxon>
    </lineage>
</organism>
<feature type="region of interest" description="Disordered" evidence="1">
    <location>
        <begin position="1"/>
        <end position="24"/>
    </location>
</feature>
<feature type="compositionally biased region" description="Polar residues" evidence="1">
    <location>
        <begin position="1"/>
        <end position="12"/>
    </location>
</feature>
<dbReference type="Proteomes" id="UP001150217">
    <property type="component" value="Unassembled WGS sequence"/>
</dbReference>
<dbReference type="EMBL" id="JANVFT010000064">
    <property type="protein sequence ID" value="KAJ4478939.1"/>
    <property type="molecule type" value="Genomic_DNA"/>
</dbReference>
<reference evidence="2" key="1">
    <citation type="submission" date="2022-08" db="EMBL/GenBank/DDBJ databases">
        <title>A Global Phylogenomic Analysis of the Shiitake Genus Lentinula.</title>
        <authorList>
            <consortium name="DOE Joint Genome Institute"/>
            <person name="Sierra-Patev S."/>
            <person name="Min B."/>
            <person name="Naranjo-Ortiz M."/>
            <person name="Looney B."/>
            <person name="Konkel Z."/>
            <person name="Slot J.C."/>
            <person name="Sakamoto Y."/>
            <person name="Steenwyk J.L."/>
            <person name="Rokas A."/>
            <person name="Carro J."/>
            <person name="Camarero S."/>
            <person name="Ferreira P."/>
            <person name="Molpeceres G."/>
            <person name="Ruiz-Duenas F.J."/>
            <person name="Serrano A."/>
            <person name="Henrissat B."/>
            <person name="Drula E."/>
            <person name="Hughes K.W."/>
            <person name="Mata J.L."/>
            <person name="Ishikawa N.K."/>
            <person name="Vargas-Isla R."/>
            <person name="Ushijima S."/>
            <person name="Smith C.A."/>
            <person name="Ahrendt S."/>
            <person name="Andreopoulos W."/>
            <person name="He G."/>
            <person name="Labutti K."/>
            <person name="Lipzen A."/>
            <person name="Ng V."/>
            <person name="Riley R."/>
            <person name="Sandor L."/>
            <person name="Barry K."/>
            <person name="Martinez A.T."/>
            <person name="Xiao Y."/>
            <person name="Gibbons J.G."/>
            <person name="Terashima K."/>
            <person name="Grigoriev I.V."/>
            <person name="Hibbett D.S."/>
        </authorList>
    </citation>
    <scope>NUCLEOTIDE SEQUENCE</scope>
    <source>
        <strain evidence="2">RHP3577 ss4</strain>
    </source>
</reference>
<sequence>MSGSDAVKSNPQKTREETGEQHYGQLGEAREIIWRFYSLSISRDIEERRCGVLGSRENRQKRPTWKAVPTSPSPMGFANSIAPHMNPRLHQWYNSKEKLLAILPELGNPKLIGTSPVPVILIEGTEGMSISDSKLSNEDRTVAENDVRLSQDSHSLAIAISISNLEKPVRKPHLVQKLGTILLDTFYSRARLKNGKESRTPLSSISTPLSNSSLPLIDFDQLSQFYPHSPASPNINDTMTIPKPNSENEFEAAEITKQRQGYTITVPETNKGKETDTVQS</sequence>
<evidence type="ECO:0000256" key="1">
    <source>
        <dbReference type="SAM" id="MobiDB-lite"/>
    </source>
</evidence>
<comment type="caution">
    <text evidence="2">The sequence shown here is derived from an EMBL/GenBank/DDBJ whole genome shotgun (WGS) entry which is preliminary data.</text>
</comment>